<evidence type="ECO:0000256" key="2">
    <source>
        <dbReference type="SAM" id="Phobius"/>
    </source>
</evidence>
<feature type="region of interest" description="Disordered" evidence="1">
    <location>
        <begin position="157"/>
        <end position="185"/>
    </location>
</feature>
<evidence type="ECO:0000313" key="4">
    <source>
        <dbReference type="EMBL" id="RMB61940.1"/>
    </source>
</evidence>
<feature type="compositionally biased region" description="Low complexity" evidence="1">
    <location>
        <begin position="167"/>
        <end position="176"/>
    </location>
</feature>
<feature type="domain" description="LytR/CpsA/Psr regulator C-terminal" evidence="3">
    <location>
        <begin position="60"/>
        <end position="145"/>
    </location>
</feature>
<comment type="caution">
    <text evidence="4">The sequence shown here is derived from an EMBL/GenBank/DDBJ whole genome shotgun (WGS) entry which is preliminary data.</text>
</comment>
<dbReference type="Gene3D" id="3.30.70.2390">
    <property type="match status" value="1"/>
</dbReference>
<keyword evidence="2" id="KW-0812">Transmembrane</keyword>
<feature type="transmembrane region" description="Helical" evidence="2">
    <location>
        <begin position="12"/>
        <end position="33"/>
    </location>
</feature>
<gene>
    <name evidence="4" type="ORF">EAX62_04950</name>
</gene>
<organism evidence="4 5">
    <name type="scientific">Tessaracoccus antarcticus</name>
    <dbReference type="NCBI Taxonomy" id="2479848"/>
    <lineage>
        <taxon>Bacteria</taxon>
        <taxon>Bacillati</taxon>
        <taxon>Actinomycetota</taxon>
        <taxon>Actinomycetes</taxon>
        <taxon>Propionibacteriales</taxon>
        <taxon>Propionibacteriaceae</taxon>
        <taxon>Tessaracoccus</taxon>
    </lineage>
</organism>
<accession>A0A3M0GAE0</accession>
<dbReference type="InterPro" id="IPR027381">
    <property type="entry name" value="LytR/CpsA/Psr_C"/>
</dbReference>
<dbReference type="Pfam" id="PF13399">
    <property type="entry name" value="LytR_C"/>
    <property type="match status" value="1"/>
</dbReference>
<evidence type="ECO:0000256" key="1">
    <source>
        <dbReference type="SAM" id="MobiDB-lite"/>
    </source>
</evidence>
<dbReference type="AlphaFoldDB" id="A0A3M0GAE0"/>
<proteinExistence type="predicted"/>
<name>A0A3M0GAE0_9ACTN</name>
<keyword evidence="5" id="KW-1185">Reference proteome</keyword>
<evidence type="ECO:0000259" key="3">
    <source>
        <dbReference type="Pfam" id="PF13399"/>
    </source>
</evidence>
<dbReference type="EMBL" id="REFW01000001">
    <property type="protein sequence ID" value="RMB61940.1"/>
    <property type="molecule type" value="Genomic_DNA"/>
</dbReference>
<protein>
    <submittedName>
        <fullName evidence="4">LytR family transcriptional regulator</fullName>
    </submittedName>
</protein>
<sequence>MSELSVRIFRLVATPLLLLTLVGLLIWGAFWGWRNLTAPLPTPEPTPCVTVSTELVNVTQVSVRVYNAGFTSGLASRVGAKLEEVGFNVIRIENTEERVTRGVIVRTNEANKAGIRLVSSYFAAPVVEYDDRVDGTIDILLASDWGDYGDAPLFQVSSGEGGTTCVPPEASPSAEPTESETPKKP</sequence>
<reference evidence="4 5" key="1">
    <citation type="submission" date="2018-10" db="EMBL/GenBank/DDBJ databases">
        <title>Tessaracoccus antarcticuss sp. nov., isolated from sediment.</title>
        <authorList>
            <person name="Zhou L.Y."/>
            <person name="Du Z.J."/>
        </authorList>
    </citation>
    <scope>NUCLEOTIDE SEQUENCE [LARGE SCALE GENOMIC DNA]</scope>
    <source>
        <strain evidence="4 5">JDX10</strain>
    </source>
</reference>
<keyword evidence="2" id="KW-1133">Transmembrane helix</keyword>
<evidence type="ECO:0000313" key="5">
    <source>
        <dbReference type="Proteomes" id="UP000275256"/>
    </source>
</evidence>
<keyword evidence="2" id="KW-0472">Membrane</keyword>
<dbReference type="Proteomes" id="UP000275256">
    <property type="component" value="Unassembled WGS sequence"/>
</dbReference>